<feature type="compositionally biased region" description="Basic residues" evidence="1">
    <location>
        <begin position="150"/>
        <end position="165"/>
    </location>
</feature>
<dbReference type="Pfam" id="PF03880">
    <property type="entry name" value="DbpA"/>
    <property type="match status" value="1"/>
</dbReference>
<dbReference type="InterPro" id="IPR005580">
    <property type="entry name" value="DbpA/CsdA_RNA-bd_dom"/>
</dbReference>
<dbReference type="Proteomes" id="UP000733744">
    <property type="component" value="Unassembled WGS sequence"/>
</dbReference>
<dbReference type="RefSeq" id="WP_127028704.1">
    <property type="nucleotide sequence ID" value="NZ_RYFG02000121.1"/>
</dbReference>
<evidence type="ECO:0000313" key="4">
    <source>
        <dbReference type="Proteomes" id="UP000733744"/>
    </source>
</evidence>
<feature type="compositionally biased region" description="Polar residues" evidence="1">
    <location>
        <begin position="1"/>
        <end position="15"/>
    </location>
</feature>
<proteinExistence type="predicted"/>
<organism evidence="3 4">
    <name type="scientific">Candidatus Methylobacter oryzae</name>
    <dbReference type="NCBI Taxonomy" id="2497749"/>
    <lineage>
        <taxon>Bacteria</taxon>
        <taxon>Pseudomonadati</taxon>
        <taxon>Pseudomonadota</taxon>
        <taxon>Gammaproteobacteria</taxon>
        <taxon>Methylococcales</taxon>
        <taxon>Methylococcaceae</taxon>
        <taxon>Methylobacter</taxon>
    </lineage>
</organism>
<name>A0ABY3C4Y2_9GAMM</name>
<protein>
    <recommendedName>
        <fullName evidence="2">DEAD box helicase DbpA/CsdA RNA-binding domain-containing protein</fullName>
    </recommendedName>
</protein>
<feature type="region of interest" description="Disordered" evidence="1">
    <location>
        <begin position="1"/>
        <end position="30"/>
    </location>
</feature>
<accession>A0ABY3C4Y2</accession>
<keyword evidence="4" id="KW-1185">Reference proteome</keyword>
<reference evidence="3 4" key="1">
    <citation type="journal article" date="2019" name="Antonie Van Leeuwenhoek">
        <title>Description of 'Ca. Methylobacter oryzae' KRF1, a novel species from the environmentally important Methylobacter clade 2.</title>
        <authorList>
            <person name="Khatri K."/>
            <person name="Mohite J.A."/>
            <person name="Pandit P.S."/>
            <person name="Bahulikar R."/>
            <person name="Rahalkar M.C."/>
        </authorList>
    </citation>
    <scope>NUCLEOTIDE SEQUENCE [LARGE SCALE GENOMIC DNA]</scope>
    <source>
        <strain evidence="3 4">KRF1</strain>
    </source>
</reference>
<dbReference type="Gene3D" id="3.30.70.330">
    <property type="match status" value="1"/>
</dbReference>
<feature type="region of interest" description="Disordered" evidence="1">
    <location>
        <begin position="150"/>
        <end position="181"/>
    </location>
</feature>
<gene>
    <name evidence="3" type="ORF">EKO24_020880</name>
</gene>
<comment type="caution">
    <text evidence="3">The sequence shown here is derived from an EMBL/GenBank/DDBJ whole genome shotgun (WGS) entry which is preliminary data.</text>
</comment>
<evidence type="ECO:0000259" key="2">
    <source>
        <dbReference type="Pfam" id="PF03880"/>
    </source>
</evidence>
<sequence>MISDNKNSCGGTTAEMQGEGGTTPRMGEVEPRLEQRSRAIAEVGQCREQLPPSTKKTSLLNSAAAGVVQSGIKMIRYRLDVGSKHQVTSEELKKVLIEESGVDKNNINNINIQGEYTLVELPDEMPQDIFLHLKSVEIKQRKLDIKRVKARNKKRNHNYRRRGRQRVSQSENKSSDQVSRS</sequence>
<feature type="compositionally biased region" description="Polar residues" evidence="1">
    <location>
        <begin position="167"/>
        <end position="181"/>
    </location>
</feature>
<evidence type="ECO:0000313" key="3">
    <source>
        <dbReference type="EMBL" id="TRW89522.1"/>
    </source>
</evidence>
<evidence type="ECO:0000256" key="1">
    <source>
        <dbReference type="SAM" id="MobiDB-lite"/>
    </source>
</evidence>
<feature type="domain" description="DEAD box helicase DbpA/CsdA RNA-binding" evidence="2">
    <location>
        <begin position="76"/>
        <end position="146"/>
    </location>
</feature>
<dbReference type="InterPro" id="IPR012677">
    <property type="entry name" value="Nucleotide-bd_a/b_plait_sf"/>
</dbReference>
<dbReference type="EMBL" id="RYFG02000121">
    <property type="protein sequence ID" value="TRW89522.1"/>
    <property type="molecule type" value="Genomic_DNA"/>
</dbReference>